<organism evidence="2">
    <name type="scientific">uncultured Caudovirales phage</name>
    <dbReference type="NCBI Taxonomy" id="2100421"/>
    <lineage>
        <taxon>Viruses</taxon>
        <taxon>Duplodnaviria</taxon>
        <taxon>Heunggongvirae</taxon>
        <taxon>Uroviricota</taxon>
        <taxon>Caudoviricetes</taxon>
        <taxon>Peduoviridae</taxon>
        <taxon>Maltschvirus</taxon>
        <taxon>Maltschvirus maltsch</taxon>
    </lineage>
</organism>
<proteinExistence type="predicted"/>
<gene>
    <name evidence="2" type="ORF">UFOVP1228_6</name>
    <name evidence="3" type="ORF">UFOVP1481_32</name>
    <name evidence="1" type="ORF">UFOVP956_6</name>
</gene>
<dbReference type="EMBL" id="LR797176">
    <property type="protein sequence ID" value="CAB4191049.1"/>
    <property type="molecule type" value="Genomic_DNA"/>
</dbReference>
<accession>A0A6J5R2B4</accession>
<dbReference type="EMBL" id="LR796902">
    <property type="protein sequence ID" value="CAB4173509.1"/>
    <property type="molecule type" value="Genomic_DNA"/>
</dbReference>
<name>A0A6J5R2B4_9CAUD</name>
<dbReference type="EMBL" id="LR797429">
    <property type="protein sequence ID" value="CAB4215518.1"/>
    <property type="molecule type" value="Genomic_DNA"/>
</dbReference>
<reference evidence="2" key="1">
    <citation type="submission" date="2020-05" db="EMBL/GenBank/DDBJ databases">
        <authorList>
            <person name="Chiriac C."/>
            <person name="Salcher M."/>
            <person name="Ghai R."/>
            <person name="Kavagutti S V."/>
        </authorList>
    </citation>
    <scope>NUCLEOTIDE SEQUENCE</scope>
</reference>
<sequence length="164" mass="17668">MWSLKDLEAKVAGLNPDDITWAKSVGEKYSGNSQWLGDGDAARHLALGYVVARTVMDNPSIGKGLLNPVFLADMRESGLQDYIPGYESLDNEMDRRNNKLGQELAALAPTKAEAEVMIHNLIAKGVNKASTVEAIKSSKQPVVIAYGSKPYTGAPYGNTDKGTK</sequence>
<protein>
    <submittedName>
        <fullName evidence="2">Uncharacterized protein</fullName>
    </submittedName>
</protein>
<evidence type="ECO:0000313" key="1">
    <source>
        <dbReference type="EMBL" id="CAB4173509.1"/>
    </source>
</evidence>
<evidence type="ECO:0000313" key="3">
    <source>
        <dbReference type="EMBL" id="CAB4215518.1"/>
    </source>
</evidence>
<evidence type="ECO:0000313" key="2">
    <source>
        <dbReference type="EMBL" id="CAB4191049.1"/>
    </source>
</evidence>